<organism evidence="2 3">
    <name type="scientific">Candidatus Polarisedimenticola svalbardensis</name>
    <dbReference type="NCBI Taxonomy" id="2886004"/>
    <lineage>
        <taxon>Bacteria</taxon>
        <taxon>Pseudomonadati</taxon>
        <taxon>Acidobacteriota</taxon>
        <taxon>Candidatus Polarisedimenticolia</taxon>
        <taxon>Candidatus Polarisedimenticolales</taxon>
        <taxon>Candidatus Polarisedimenticolaceae</taxon>
        <taxon>Candidatus Polarisedimenticola</taxon>
    </lineage>
</organism>
<name>A0A8J7CMP5_9BACT</name>
<proteinExistence type="predicted"/>
<feature type="transmembrane region" description="Helical" evidence="1">
    <location>
        <begin position="36"/>
        <end position="55"/>
    </location>
</feature>
<evidence type="ECO:0000313" key="3">
    <source>
        <dbReference type="Proteomes" id="UP000648239"/>
    </source>
</evidence>
<feature type="transmembrane region" description="Helical" evidence="1">
    <location>
        <begin position="12"/>
        <end position="30"/>
    </location>
</feature>
<feature type="non-terminal residue" evidence="2">
    <location>
        <position position="75"/>
    </location>
</feature>
<dbReference type="EMBL" id="JACXWD010000148">
    <property type="protein sequence ID" value="MBD3869658.1"/>
    <property type="molecule type" value="Genomic_DNA"/>
</dbReference>
<gene>
    <name evidence="2" type="ORF">IFK94_16180</name>
</gene>
<dbReference type="AlphaFoldDB" id="A0A8J7CMP5"/>
<keyword evidence="1" id="KW-1133">Transmembrane helix</keyword>
<keyword evidence="1" id="KW-0812">Transmembrane</keyword>
<comment type="caution">
    <text evidence="2">The sequence shown here is derived from an EMBL/GenBank/DDBJ whole genome shotgun (WGS) entry which is preliminary data.</text>
</comment>
<reference evidence="2 3" key="1">
    <citation type="submission" date="2020-08" db="EMBL/GenBank/DDBJ databases">
        <title>Acidobacteriota in marine sediments use diverse sulfur dissimilation pathways.</title>
        <authorList>
            <person name="Wasmund K."/>
        </authorList>
    </citation>
    <scope>NUCLEOTIDE SEQUENCE [LARGE SCALE GENOMIC DNA]</scope>
    <source>
        <strain evidence="2">MAG AM4</strain>
    </source>
</reference>
<dbReference type="Proteomes" id="UP000648239">
    <property type="component" value="Unassembled WGS sequence"/>
</dbReference>
<evidence type="ECO:0000313" key="2">
    <source>
        <dbReference type="EMBL" id="MBD3869658.1"/>
    </source>
</evidence>
<evidence type="ECO:0000256" key="1">
    <source>
        <dbReference type="SAM" id="Phobius"/>
    </source>
</evidence>
<protein>
    <submittedName>
        <fullName evidence="2">Uncharacterized protein</fullName>
    </submittedName>
</protein>
<sequence length="75" mass="8886">MDLKNEKPAVEILFMAYNVVLGGIWVLRAAEQSVTPLMVFLHVVLAFFFMEMPWLRTDTGLLWKILRRLYPFVLW</sequence>
<keyword evidence="1" id="KW-0472">Membrane</keyword>
<accession>A0A8J7CMP5</accession>